<keyword evidence="6" id="KW-0597">Phosphoprotein</keyword>
<dbReference type="Pfam" id="PF00072">
    <property type="entry name" value="Response_reg"/>
    <property type="match status" value="1"/>
</dbReference>
<feature type="domain" description="HTH araC/xylS-type" evidence="7">
    <location>
        <begin position="402"/>
        <end position="501"/>
    </location>
</feature>
<evidence type="ECO:0000259" key="7">
    <source>
        <dbReference type="PROSITE" id="PS01124"/>
    </source>
</evidence>
<evidence type="ECO:0000313" key="9">
    <source>
        <dbReference type="EMBL" id="SHN02545.1"/>
    </source>
</evidence>
<evidence type="ECO:0000256" key="3">
    <source>
        <dbReference type="ARBA" id="ARBA00023125"/>
    </source>
</evidence>
<dbReference type="Gene3D" id="3.40.50.2300">
    <property type="match status" value="1"/>
</dbReference>
<keyword evidence="2" id="KW-0805">Transcription regulation</keyword>
<evidence type="ECO:0000256" key="5">
    <source>
        <dbReference type="ARBA" id="ARBA00024867"/>
    </source>
</evidence>
<dbReference type="GO" id="GO:0003700">
    <property type="term" value="F:DNA-binding transcription factor activity"/>
    <property type="evidence" value="ECO:0007669"/>
    <property type="project" value="InterPro"/>
</dbReference>
<comment type="function">
    <text evidence="5">May play the central regulatory role in sporulation. It may be an element of the effector pathway responsible for the activation of sporulation genes in response to nutritional stress. Spo0A may act in concert with spo0H (a sigma factor) to control the expression of some genes that are critical to the sporulation process.</text>
</comment>
<keyword evidence="4" id="KW-0804">Transcription</keyword>
<dbReference type="PROSITE" id="PS00041">
    <property type="entry name" value="HTH_ARAC_FAMILY_1"/>
    <property type="match status" value="1"/>
</dbReference>
<keyword evidence="10" id="KW-1185">Reference proteome</keyword>
<evidence type="ECO:0000256" key="2">
    <source>
        <dbReference type="ARBA" id="ARBA00023015"/>
    </source>
</evidence>
<reference evidence="9 10" key="1">
    <citation type="submission" date="2016-11" db="EMBL/GenBank/DDBJ databases">
        <authorList>
            <person name="Jaros S."/>
            <person name="Januszkiewicz K."/>
            <person name="Wedrychowicz H."/>
        </authorList>
    </citation>
    <scope>NUCLEOTIDE SEQUENCE [LARGE SCALE GENOMIC DNA]</scope>
    <source>
        <strain evidence="9 10">DSM 15930</strain>
    </source>
</reference>
<dbReference type="Proteomes" id="UP000184038">
    <property type="component" value="Unassembled WGS sequence"/>
</dbReference>
<dbReference type="PRINTS" id="PR00032">
    <property type="entry name" value="HTHARAC"/>
</dbReference>
<dbReference type="AlphaFoldDB" id="A0A1M7NH11"/>
<dbReference type="InterPro" id="IPR018062">
    <property type="entry name" value="HTH_AraC-typ_CS"/>
</dbReference>
<dbReference type="InterPro" id="IPR009057">
    <property type="entry name" value="Homeodomain-like_sf"/>
</dbReference>
<dbReference type="PANTHER" id="PTHR43280">
    <property type="entry name" value="ARAC-FAMILY TRANSCRIPTIONAL REGULATOR"/>
    <property type="match status" value="1"/>
</dbReference>
<dbReference type="EMBL" id="FRCP01000028">
    <property type="protein sequence ID" value="SHN02545.1"/>
    <property type="molecule type" value="Genomic_DNA"/>
</dbReference>
<dbReference type="GO" id="GO:0043565">
    <property type="term" value="F:sequence-specific DNA binding"/>
    <property type="evidence" value="ECO:0007669"/>
    <property type="project" value="InterPro"/>
</dbReference>
<dbReference type="PANTHER" id="PTHR43280:SF2">
    <property type="entry name" value="HTH-TYPE TRANSCRIPTIONAL REGULATOR EXSA"/>
    <property type="match status" value="1"/>
</dbReference>
<evidence type="ECO:0000256" key="4">
    <source>
        <dbReference type="ARBA" id="ARBA00023163"/>
    </source>
</evidence>
<dbReference type="Gene3D" id="1.10.10.60">
    <property type="entry name" value="Homeodomain-like"/>
    <property type="match status" value="2"/>
</dbReference>
<dbReference type="Pfam" id="PF12833">
    <property type="entry name" value="HTH_18"/>
    <property type="match status" value="1"/>
</dbReference>
<organism evidence="9 10">
    <name type="scientific">Anaerosporobacter mobilis DSM 15930</name>
    <dbReference type="NCBI Taxonomy" id="1120996"/>
    <lineage>
        <taxon>Bacteria</taxon>
        <taxon>Bacillati</taxon>
        <taxon>Bacillota</taxon>
        <taxon>Clostridia</taxon>
        <taxon>Lachnospirales</taxon>
        <taxon>Lachnospiraceae</taxon>
        <taxon>Anaerosporobacter</taxon>
    </lineage>
</organism>
<dbReference type="GO" id="GO:0000160">
    <property type="term" value="P:phosphorelay signal transduction system"/>
    <property type="evidence" value="ECO:0007669"/>
    <property type="project" value="InterPro"/>
</dbReference>
<feature type="modified residue" description="4-aspartylphosphate" evidence="6">
    <location>
        <position position="56"/>
    </location>
</feature>
<dbReference type="SMART" id="SM00448">
    <property type="entry name" value="REC"/>
    <property type="match status" value="1"/>
</dbReference>
<evidence type="ECO:0000256" key="6">
    <source>
        <dbReference type="PROSITE-ProRule" id="PRU00169"/>
    </source>
</evidence>
<protein>
    <recommendedName>
        <fullName evidence="1">Stage 0 sporulation protein A homolog</fullName>
    </recommendedName>
</protein>
<evidence type="ECO:0000259" key="8">
    <source>
        <dbReference type="PROSITE" id="PS50110"/>
    </source>
</evidence>
<dbReference type="RefSeq" id="WP_073291580.1">
    <property type="nucleotide sequence ID" value="NZ_FRCP01000028.1"/>
</dbReference>
<dbReference type="InterPro" id="IPR001789">
    <property type="entry name" value="Sig_transdc_resp-reg_receiver"/>
</dbReference>
<dbReference type="SUPFAM" id="SSF52172">
    <property type="entry name" value="CheY-like"/>
    <property type="match status" value="1"/>
</dbReference>
<dbReference type="PROSITE" id="PS01124">
    <property type="entry name" value="HTH_ARAC_FAMILY_2"/>
    <property type="match status" value="1"/>
</dbReference>
<dbReference type="InterPro" id="IPR020449">
    <property type="entry name" value="Tscrpt_reg_AraC-type_HTH"/>
</dbReference>
<feature type="domain" description="Response regulatory" evidence="8">
    <location>
        <begin position="3"/>
        <end position="121"/>
    </location>
</feature>
<dbReference type="OrthoDB" id="9794370at2"/>
<gene>
    <name evidence="9" type="ORF">SAMN02746066_04455</name>
</gene>
<dbReference type="InterPro" id="IPR018060">
    <property type="entry name" value="HTH_AraC"/>
</dbReference>
<dbReference type="InterPro" id="IPR011006">
    <property type="entry name" value="CheY-like_superfamily"/>
</dbReference>
<dbReference type="SMART" id="SM00342">
    <property type="entry name" value="HTH_ARAC"/>
    <property type="match status" value="1"/>
</dbReference>
<keyword evidence="3 9" id="KW-0238">DNA-binding</keyword>
<dbReference type="CDD" id="cd17536">
    <property type="entry name" value="REC_YesN-like"/>
    <property type="match status" value="1"/>
</dbReference>
<proteinExistence type="predicted"/>
<sequence length="517" mass="60664">MITILVVEDEEYARQSLIKKIKEYDVQKQFQILETTNGERGFEIYCEYLPDLVITDIRMPKMDGLELLKVIKKKNPKAQVVMLSAYSEFEYARTALKDGACDYILKPIEDEKLKECIDKSLNKSRTEKREIMMTGKDITTRYILKCIQNDGEPDFIEQNMFQKVFHKFQVLTIFLPRYQEINKEDILQNIGNILGEEMWTGFRFVETKGKVWTLVINITRENFFIPRKILRIFTDAGFEVYIGVSGEYTEPERIKEAYQEAMELLEYRIFIQGQLITGSQINKDMLKSYCLSKDKETLLKDALERKNTSKTEYILTQIFEEVREQGWIKIDYLELLLSQISIIMRRALQISGDDQLRLRESRTSVMDFSDLDEMENYFQSIGRNICKLSEKAGEESTRDVVAMMTEYAQVHFNQDITVKELAEKVLFMNPTYVSHAFVEKTGISFSTWLRGLRMDHAKKLLTGSKLSITEIASMSGYNDTSQFIRIFRQDTGMTPKKYRDWIQMEKSKKRKDSNKYG</sequence>
<accession>A0A1M7NH11</accession>
<dbReference type="STRING" id="1120996.SAMN02746066_04455"/>
<dbReference type="SUPFAM" id="SSF46689">
    <property type="entry name" value="Homeodomain-like"/>
    <property type="match status" value="1"/>
</dbReference>
<dbReference type="PROSITE" id="PS50110">
    <property type="entry name" value="RESPONSE_REGULATORY"/>
    <property type="match status" value="1"/>
</dbReference>
<evidence type="ECO:0000313" key="10">
    <source>
        <dbReference type="Proteomes" id="UP000184038"/>
    </source>
</evidence>
<evidence type="ECO:0000256" key="1">
    <source>
        <dbReference type="ARBA" id="ARBA00018672"/>
    </source>
</evidence>
<name>A0A1M7NH11_9FIRM</name>